<name>A0ABY4ZRJ9_9CAUL</name>
<keyword evidence="1" id="KW-0812">Transmembrane</keyword>
<gene>
    <name evidence="2" type="ORF">MZV50_20950</name>
</gene>
<organism evidence="2 3">
    <name type="scientific">Caulobacter segnis</name>
    <dbReference type="NCBI Taxonomy" id="88688"/>
    <lineage>
        <taxon>Bacteria</taxon>
        <taxon>Pseudomonadati</taxon>
        <taxon>Pseudomonadota</taxon>
        <taxon>Alphaproteobacteria</taxon>
        <taxon>Caulobacterales</taxon>
        <taxon>Caulobacteraceae</taxon>
        <taxon>Caulobacter</taxon>
    </lineage>
</organism>
<keyword evidence="1" id="KW-0472">Membrane</keyword>
<keyword evidence="1" id="KW-1133">Transmembrane helix</keyword>
<protein>
    <submittedName>
        <fullName evidence="2">Uncharacterized protein</fullName>
    </submittedName>
</protein>
<evidence type="ECO:0000256" key="1">
    <source>
        <dbReference type="SAM" id="Phobius"/>
    </source>
</evidence>
<dbReference type="EMBL" id="CP096040">
    <property type="protein sequence ID" value="USQ95004.1"/>
    <property type="molecule type" value="Genomic_DNA"/>
</dbReference>
<evidence type="ECO:0000313" key="3">
    <source>
        <dbReference type="Proteomes" id="UP001057520"/>
    </source>
</evidence>
<feature type="transmembrane region" description="Helical" evidence="1">
    <location>
        <begin position="101"/>
        <end position="122"/>
    </location>
</feature>
<keyword evidence="3" id="KW-1185">Reference proteome</keyword>
<feature type="transmembrane region" description="Helical" evidence="1">
    <location>
        <begin position="68"/>
        <end position="89"/>
    </location>
</feature>
<accession>A0ABY4ZRJ9</accession>
<dbReference type="Proteomes" id="UP001057520">
    <property type="component" value="Chromosome"/>
</dbReference>
<proteinExistence type="predicted"/>
<evidence type="ECO:0000313" key="2">
    <source>
        <dbReference type="EMBL" id="USQ95004.1"/>
    </source>
</evidence>
<reference evidence="2 3" key="1">
    <citation type="submission" date="2022-04" db="EMBL/GenBank/DDBJ databases">
        <title>Genome sequence of soybean root-associated Caulobacter segnis RL271.</title>
        <authorList>
            <person name="Longley R."/>
            <person name="Bonito G."/>
            <person name="Trigodet F."/>
            <person name="Crosson S."/>
            <person name="Fiebig A."/>
        </authorList>
    </citation>
    <scope>NUCLEOTIDE SEQUENCE [LARGE SCALE GENOMIC DNA]</scope>
    <source>
        <strain evidence="2 3">RL271</strain>
    </source>
</reference>
<feature type="transmembrane region" description="Helical" evidence="1">
    <location>
        <begin position="20"/>
        <end position="44"/>
    </location>
</feature>
<sequence length="246" mass="26218">MTEGPRDAAAAAPASFVDKLIGILVTVALVSGGLAALALIQVLFERRDDQILRTIPDVLLTWREPADLFLPMMLIAIAPLILAPGFFGLNRTSTVFPARTRWRMVALAAGCVAASVAWGALAGREEMGVATRFGAAWLRDGKPIEHWSWGAATSVGAACVNQRDEATGKVAPALNYDVTFPSGREASLARDVGDVRTLLGRLAPIDESLRARSVPRFVSTDAGCMAHYGRGLSPDEQARLRGLLGR</sequence>